<evidence type="ECO:0000256" key="5">
    <source>
        <dbReference type="ARBA" id="ARBA00022679"/>
    </source>
</evidence>
<dbReference type="EC" id="2.4.1.-" evidence="11"/>
<keyword evidence="6 11" id="KW-0812">Transmembrane</keyword>
<dbReference type="InterPro" id="IPR005599">
    <property type="entry name" value="GPI_mannosylTrfase"/>
</dbReference>
<feature type="transmembrane region" description="Helical" evidence="11">
    <location>
        <begin position="68"/>
        <end position="87"/>
    </location>
</feature>
<feature type="transmembrane region" description="Helical" evidence="11">
    <location>
        <begin position="158"/>
        <end position="184"/>
    </location>
</feature>
<evidence type="ECO:0000256" key="9">
    <source>
        <dbReference type="ARBA" id="ARBA00023136"/>
    </source>
</evidence>
<keyword evidence="3" id="KW-0337">GPI-anchor biosynthesis</keyword>
<keyword evidence="4 11" id="KW-0328">Glycosyltransferase</keyword>
<organism evidence="14 15">
    <name type="scientific">Rhodotorula toruloides</name>
    <name type="common">Yeast</name>
    <name type="synonym">Rhodosporidium toruloides</name>
    <dbReference type="NCBI Taxonomy" id="5286"/>
    <lineage>
        <taxon>Eukaryota</taxon>
        <taxon>Fungi</taxon>
        <taxon>Dikarya</taxon>
        <taxon>Basidiomycota</taxon>
        <taxon>Pucciniomycotina</taxon>
        <taxon>Microbotryomycetes</taxon>
        <taxon>Sporidiobolales</taxon>
        <taxon>Sporidiobolaceae</taxon>
        <taxon>Rhodotorula</taxon>
    </lineage>
</organism>
<feature type="transmembrane region" description="Helical" evidence="11">
    <location>
        <begin position="268"/>
        <end position="286"/>
    </location>
</feature>
<feature type="signal peptide" evidence="13">
    <location>
        <begin position="1"/>
        <end position="27"/>
    </location>
</feature>
<comment type="caution">
    <text evidence="14">The sequence shown here is derived from an EMBL/GenBank/DDBJ whole genome shotgun (WGS) entry which is preliminary data.</text>
</comment>
<feature type="compositionally biased region" description="Basic and acidic residues" evidence="12">
    <location>
        <begin position="654"/>
        <end position="669"/>
    </location>
</feature>
<reference evidence="14 15" key="1">
    <citation type="submission" date="2019-07" db="EMBL/GenBank/DDBJ databases">
        <title>Rhodotorula toruloides NBRC10032 genome sequencing.</title>
        <authorList>
            <person name="Shida Y."/>
            <person name="Takaku H."/>
            <person name="Ogasawara W."/>
            <person name="Mori K."/>
        </authorList>
    </citation>
    <scope>NUCLEOTIDE SEQUENCE [LARGE SCALE GENOMIC DNA]</scope>
    <source>
        <strain evidence="14 15">NBRC10032</strain>
    </source>
</reference>
<dbReference type="GO" id="GO:0005789">
    <property type="term" value="C:endoplasmic reticulum membrane"/>
    <property type="evidence" value="ECO:0007669"/>
    <property type="project" value="UniProtKB-SubCell"/>
</dbReference>
<feature type="chain" id="PRO_5021750946" description="Mannosyltransferase" evidence="13">
    <location>
        <begin position="28"/>
        <end position="669"/>
    </location>
</feature>
<evidence type="ECO:0000256" key="6">
    <source>
        <dbReference type="ARBA" id="ARBA00022692"/>
    </source>
</evidence>
<protein>
    <recommendedName>
        <fullName evidence="11">Mannosyltransferase</fullName>
        <ecNumber evidence="11">2.4.1.-</ecNumber>
    </recommendedName>
</protein>
<dbReference type="GO" id="GO:0006506">
    <property type="term" value="P:GPI anchor biosynthetic process"/>
    <property type="evidence" value="ECO:0007669"/>
    <property type="project" value="UniProtKB-KW"/>
</dbReference>
<proteinExistence type="inferred from homology"/>
<feature type="transmembrane region" description="Helical" evidence="11">
    <location>
        <begin position="108"/>
        <end position="127"/>
    </location>
</feature>
<dbReference type="GO" id="GO:0000026">
    <property type="term" value="F:alpha-1,2-mannosyltransferase activity"/>
    <property type="evidence" value="ECO:0007669"/>
    <property type="project" value="TreeGrafter"/>
</dbReference>
<name>A0A511KFL2_RHOTO</name>
<keyword evidence="9 11" id="KW-0472">Membrane</keyword>
<feature type="region of interest" description="Disordered" evidence="12">
    <location>
        <begin position="563"/>
        <end position="669"/>
    </location>
</feature>
<dbReference type="OrthoDB" id="10066429at2759"/>
<evidence type="ECO:0000256" key="1">
    <source>
        <dbReference type="ARBA" id="ARBA00004477"/>
    </source>
</evidence>
<evidence type="ECO:0000313" key="15">
    <source>
        <dbReference type="Proteomes" id="UP000321518"/>
    </source>
</evidence>
<sequence length="669" mass="73223">MTLRCYARLYGVLALLRILIAFTSTSAIHPDEHFQNPEIAASTVAVYSEAGEGLLRTWEWEGTAPCRSIIPILGSTGWMFALLRLIASDKPTGYALFVDYLLWSTSKGAPVPLLMFAGSHIVFTFLLRPFSNSLETLLLAGAFYLAPHGGKKNVTSRLVAFGAVLALGVFTRITFVAFTAPLVLDTARHLALQPSRTPQSPLLRLAKRSYPILLAFLATAVTCALADTMYFSSTESPSSSRLILAPLNLLRYNLLTSNLAEHGLHRRYMHVLVNWPMLFGAGLAIIPTAALPRAKESDLKREERRRVILYLASFLVPTSLLSLQPHQEPRFLVPLIVPLALLAPYSTMFSSGTRRSRKSRKAFWALWLTHSTIFTILFGYVHQGGLLPALFALNSQLGDSSTALGTSRAVDIVFWRTFMPPRHLLLPTTDATAVVPAVTVTDLAGAPFDALVSTLLDKSAHQSRTTEAAHSALLVAPAYSVRSLDLLCPANPASSKPRSFCLEPALFHGDRMERTFGVHIDMDRLGELRHASWRTAGVGVWFVRRTTSHTRKLAIMSAATKTQVEAHGGAGDLGEQKPQKGPQPTGDAPRYEEGKKNAHDLSDSKDERSIANNLAAAKAKEKAESQQEDSTGYSGVRAAEAHGNKPSRGAQIDEELKKEDEELVKKKQT</sequence>
<evidence type="ECO:0000256" key="13">
    <source>
        <dbReference type="SAM" id="SignalP"/>
    </source>
</evidence>
<comment type="pathway">
    <text evidence="2">Glycolipid biosynthesis; glycosylphosphatidylinositol-anchor biosynthesis.</text>
</comment>
<keyword evidence="8 11" id="KW-1133">Transmembrane helix</keyword>
<keyword evidence="5" id="KW-0808">Transferase</keyword>
<dbReference type="PANTHER" id="PTHR22760:SF3">
    <property type="entry name" value="GPI MANNOSYLTRANSFERASE 4"/>
    <property type="match status" value="1"/>
</dbReference>
<comment type="similarity">
    <text evidence="10">Belongs to the glycosyltransferase 22 family. PIGZ subfamily.</text>
</comment>
<dbReference type="Pfam" id="PF03901">
    <property type="entry name" value="Glyco_transf_22"/>
    <property type="match status" value="1"/>
</dbReference>
<dbReference type="AlphaFoldDB" id="A0A511KFL2"/>
<evidence type="ECO:0000313" key="14">
    <source>
        <dbReference type="EMBL" id="GEM08715.1"/>
    </source>
</evidence>
<accession>A0A511KFL2</accession>
<evidence type="ECO:0000256" key="11">
    <source>
        <dbReference type="RuleBase" id="RU363075"/>
    </source>
</evidence>
<feature type="transmembrane region" description="Helical" evidence="11">
    <location>
        <begin position="362"/>
        <end position="381"/>
    </location>
</feature>
<feature type="transmembrane region" description="Helical" evidence="11">
    <location>
        <begin position="212"/>
        <end position="232"/>
    </location>
</feature>
<evidence type="ECO:0000256" key="10">
    <source>
        <dbReference type="ARBA" id="ARBA00038466"/>
    </source>
</evidence>
<evidence type="ECO:0000256" key="12">
    <source>
        <dbReference type="SAM" id="MobiDB-lite"/>
    </source>
</evidence>
<gene>
    <name evidence="14" type="ORF">Rt10032_c06g2732</name>
</gene>
<feature type="transmembrane region" description="Helical" evidence="11">
    <location>
        <begin position="331"/>
        <end position="350"/>
    </location>
</feature>
<evidence type="ECO:0000256" key="2">
    <source>
        <dbReference type="ARBA" id="ARBA00004687"/>
    </source>
</evidence>
<dbReference type="EMBL" id="BJWK01000006">
    <property type="protein sequence ID" value="GEM08715.1"/>
    <property type="molecule type" value="Genomic_DNA"/>
</dbReference>
<dbReference type="Proteomes" id="UP000321518">
    <property type="component" value="Unassembled WGS sequence"/>
</dbReference>
<comment type="subcellular location">
    <subcellularLocation>
        <location evidence="1 11">Endoplasmic reticulum membrane</location>
        <topology evidence="1 11">Multi-pass membrane protein</topology>
    </subcellularLocation>
</comment>
<evidence type="ECO:0000256" key="8">
    <source>
        <dbReference type="ARBA" id="ARBA00022989"/>
    </source>
</evidence>
<evidence type="ECO:0000256" key="7">
    <source>
        <dbReference type="ARBA" id="ARBA00022824"/>
    </source>
</evidence>
<keyword evidence="13" id="KW-0732">Signal</keyword>
<feature type="transmembrane region" description="Helical" evidence="11">
    <location>
        <begin position="307"/>
        <end position="325"/>
    </location>
</feature>
<evidence type="ECO:0000256" key="3">
    <source>
        <dbReference type="ARBA" id="ARBA00022502"/>
    </source>
</evidence>
<keyword evidence="7 11" id="KW-0256">Endoplasmic reticulum</keyword>
<evidence type="ECO:0000256" key="4">
    <source>
        <dbReference type="ARBA" id="ARBA00022676"/>
    </source>
</evidence>
<dbReference type="PANTHER" id="PTHR22760">
    <property type="entry name" value="GLYCOSYLTRANSFERASE"/>
    <property type="match status" value="1"/>
</dbReference>
<feature type="compositionally biased region" description="Basic and acidic residues" evidence="12">
    <location>
        <begin position="589"/>
        <end position="609"/>
    </location>
</feature>